<accession>A0A136JE96</accession>
<protein>
    <recommendedName>
        <fullName evidence="3">C2H2-type domain-containing protein</fullName>
    </recommendedName>
</protein>
<dbReference type="GO" id="GO:0008270">
    <property type="term" value="F:zinc ion binding"/>
    <property type="evidence" value="ECO:0007669"/>
    <property type="project" value="UniProtKB-KW"/>
</dbReference>
<keyword evidence="1" id="KW-0862">Zinc</keyword>
<gene>
    <name evidence="4" type="ORF">Micbo1qcDRAFT_200866</name>
</gene>
<feature type="compositionally biased region" description="Low complexity" evidence="2">
    <location>
        <begin position="321"/>
        <end position="334"/>
    </location>
</feature>
<feature type="compositionally biased region" description="Low complexity" evidence="2">
    <location>
        <begin position="389"/>
        <end position="401"/>
    </location>
</feature>
<dbReference type="PROSITE" id="PS00028">
    <property type="entry name" value="ZINC_FINGER_C2H2_1"/>
    <property type="match status" value="1"/>
</dbReference>
<dbReference type="PROSITE" id="PS50157">
    <property type="entry name" value="ZINC_FINGER_C2H2_2"/>
    <property type="match status" value="1"/>
</dbReference>
<evidence type="ECO:0000313" key="5">
    <source>
        <dbReference type="Proteomes" id="UP000070501"/>
    </source>
</evidence>
<dbReference type="AlphaFoldDB" id="A0A136JE96"/>
<reference evidence="5" key="1">
    <citation type="submission" date="2016-02" db="EMBL/GenBank/DDBJ databases">
        <title>Draft genome sequence of Microdochium bolleyi, a fungal endophyte of beachgrass.</title>
        <authorList>
            <consortium name="DOE Joint Genome Institute"/>
            <person name="David A.S."/>
            <person name="May G."/>
            <person name="Haridas S."/>
            <person name="Lim J."/>
            <person name="Wang M."/>
            <person name="Labutti K."/>
            <person name="Lipzen A."/>
            <person name="Barry K."/>
            <person name="Grigoriev I.V."/>
        </authorList>
    </citation>
    <scope>NUCLEOTIDE SEQUENCE [LARGE SCALE GENOMIC DNA]</scope>
    <source>
        <strain evidence="5">J235TASD1</strain>
    </source>
</reference>
<evidence type="ECO:0000256" key="1">
    <source>
        <dbReference type="PROSITE-ProRule" id="PRU00042"/>
    </source>
</evidence>
<feature type="compositionally biased region" description="Basic and acidic residues" evidence="2">
    <location>
        <begin position="418"/>
        <end position="428"/>
    </location>
</feature>
<feature type="domain" description="C2H2-type" evidence="3">
    <location>
        <begin position="55"/>
        <end position="85"/>
    </location>
</feature>
<dbReference type="InParanoid" id="A0A136JE96"/>
<evidence type="ECO:0000259" key="3">
    <source>
        <dbReference type="PROSITE" id="PS50157"/>
    </source>
</evidence>
<dbReference type="InterPro" id="IPR013087">
    <property type="entry name" value="Znf_C2H2_type"/>
</dbReference>
<evidence type="ECO:0000313" key="4">
    <source>
        <dbReference type="EMBL" id="KXJ95464.1"/>
    </source>
</evidence>
<dbReference type="OrthoDB" id="3545073at2759"/>
<keyword evidence="1" id="KW-0479">Metal-binding</keyword>
<dbReference type="Proteomes" id="UP000070501">
    <property type="component" value="Unassembled WGS sequence"/>
</dbReference>
<keyword evidence="1" id="KW-0863">Zinc-finger</keyword>
<evidence type="ECO:0000256" key="2">
    <source>
        <dbReference type="SAM" id="MobiDB-lite"/>
    </source>
</evidence>
<sequence>MQRHIQPARAPKELRRTVDGLSYHVWTSKSNFHFPSNYTLFPTNYKLHSDPANKWICPVRDCRNIFARLENLDNHTMNLHGGQQFNDNLDGTMSVVGTWNSDYPQVISQGWPKPGDPAPTQSCVPTTRGLTPSGSPERYQTPAMHAIIRRSGSEATMRFHANTTADNRWRCRDETIPVVSPVTARLDSAREFHHSQQEAMATLSSPAFGSSSQARLSSDDNDDVLIFDDDEDTPSTQSPKTPTTASTGLFMRPRRSSERLLLRKLSQSRPPIGADPESPSARRSMRIQEKESSASLGTRRSRKGSAAGRKRPSPLDLTKIPAATAAPTGSPSTGVPYTAASPCQAYDPNSSFWDRLTLATGADGLKPMLGACKRRLSELSPASDEGEDSQSTSIDASSSSAAKRRGLLRLHIHSPAGKARDVEDDNHTTEQSGSVDGSGFYLTPPGSQQTGLSLRPVCKDMSMPPPCSTGKRCGTMEPWELSPGRVQAVGTPVTGSPSGSDASADLAYSAPYLTQSSPVPISPGVGAHLLQIRPGDQHRFGPDTSGVVRQRMCIVTSGKATVRVTMSGSGASHQRPYLPLERGEKSQRSGDADHQQQKRQQHTEFDIGQNGMFVVARGMECLVKNTQYEFLTLHVLSMTV</sequence>
<dbReference type="STRING" id="196109.A0A136JE96"/>
<feature type="region of interest" description="Disordered" evidence="2">
    <location>
        <begin position="197"/>
        <end position="335"/>
    </location>
</feature>
<organism evidence="4 5">
    <name type="scientific">Microdochium bolleyi</name>
    <dbReference type="NCBI Taxonomy" id="196109"/>
    <lineage>
        <taxon>Eukaryota</taxon>
        <taxon>Fungi</taxon>
        <taxon>Dikarya</taxon>
        <taxon>Ascomycota</taxon>
        <taxon>Pezizomycotina</taxon>
        <taxon>Sordariomycetes</taxon>
        <taxon>Xylariomycetidae</taxon>
        <taxon>Xylariales</taxon>
        <taxon>Microdochiaceae</taxon>
        <taxon>Microdochium</taxon>
    </lineage>
</organism>
<keyword evidence="5" id="KW-1185">Reference proteome</keyword>
<feature type="compositionally biased region" description="Polar residues" evidence="2">
    <location>
        <begin position="197"/>
        <end position="216"/>
    </location>
</feature>
<feature type="compositionally biased region" description="Basic residues" evidence="2">
    <location>
        <begin position="402"/>
        <end position="412"/>
    </location>
</feature>
<dbReference type="EMBL" id="KQ964246">
    <property type="protein sequence ID" value="KXJ95464.1"/>
    <property type="molecule type" value="Genomic_DNA"/>
</dbReference>
<feature type="region of interest" description="Disordered" evidence="2">
    <location>
        <begin position="379"/>
        <end position="453"/>
    </location>
</feature>
<feature type="compositionally biased region" description="Basic residues" evidence="2">
    <location>
        <begin position="299"/>
        <end position="312"/>
    </location>
</feature>
<name>A0A136JE96_9PEZI</name>
<feature type="compositionally biased region" description="Basic and acidic residues" evidence="2">
    <location>
        <begin position="581"/>
        <end position="605"/>
    </location>
</feature>
<proteinExistence type="predicted"/>
<feature type="compositionally biased region" description="Acidic residues" evidence="2">
    <location>
        <begin position="219"/>
        <end position="233"/>
    </location>
</feature>
<feature type="region of interest" description="Disordered" evidence="2">
    <location>
        <begin position="566"/>
        <end position="605"/>
    </location>
</feature>
<feature type="compositionally biased region" description="Low complexity" evidence="2">
    <location>
        <begin position="234"/>
        <end position="247"/>
    </location>
</feature>